<sequence>MTLEEFSAAEQKSERIPIPHSGRILP</sequence>
<gene>
    <name evidence="3" type="primary">GADD45A</name>
</gene>
<organism evidence="3 4">
    <name type="scientific">Canis lupus familiaris</name>
    <name type="common">Dog</name>
    <name type="synonym">Canis familiaris</name>
    <dbReference type="NCBI Taxonomy" id="9615"/>
    <lineage>
        <taxon>Eukaryota</taxon>
        <taxon>Metazoa</taxon>
        <taxon>Chordata</taxon>
        <taxon>Craniata</taxon>
        <taxon>Vertebrata</taxon>
        <taxon>Euteleostomi</taxon>
        <taxon>Mammalia</taxon>
        <taxon>Eutheria</taxon>
        <taxon>Laurasiatheria</taxon>
        <taxon>Carnivora</taxon>
        <taxon>Caniformia</taxon>
        <taxon>Canidae</taxon>
        <taxon>Canis</taxon>
    </lineage>
</organism>
<feature type="region of interest" description="Disordered" evidence="1">
    <location>
        <begin position="1"/>
        <end position="26"/>
    </location>
</feature>
<dbReference type="Proteomes" id="UP000694542">
    <property type="component" value="Chromosome 6"/>
</dbReference>
<evidence type="ECO:0000313" key="3">
    <source>
        <dbReference type="Ensembl" id="ENSCAFP00040003720.1"/>
    </source>
</evidence>
<evidence type="ECO:0000313" key="4">
    <source>
        <dbReference type="Proteomes" id="UP000694542"/>
    </source>
</evidence>
<reference evidence="2" key="2">
    <citation type="submission" date="2019-03" db="EMBL/GenBank/DDBJ databases">
        <authorList>
            <person name="Warren W.C."/>
            <person name="Johnson G.S."/>
        </authorList>
    </citation>
    <scope>NUCLEOTIDE SEQUENCE [LARGE SCALE GENOMIC DNA]</scope>
    <source>
        <strain evidence="2">Basenji</strain>
    </source>
</reference>
<dbReference type="Proteomes" id="UP000694429">
    <property type="component" value="Chromosome 6"/>
</dbReference>
<dbReference type="OrthoDB" id="5976967at2759"/>
<evidence type="ECO:0000313" key="2">
    <source>
        <dbReference type="Ensembl" id="ENSCAFP00030021924.1"/>
    </source>
</evidence>
<name>A0A8C0RW67_CANLF</name>
<dbReference type="Ensembl" id="ENSCAFT00030025110.1">
    <property type="protein sequence ID" value="ENSCAFP00030021924.1"/>
    <property type="gene ID" value="ENSCAFG00030013481.1"/>
</dbReference>
<accession>A0A8C0RW67</accession>
<evidence type="ECO:0000256" key="1">
    <source>
        <dbReference type="SAM" id="MobiDB-lite"/>
    </source>
</evidence>
<protein>
    <submittedName>
        <fullName evidence="3">Growth arrest and DNA damage inducible alpha</fullName>
    </submittedName>
</protein>
<reference evidence="3" key="1">
    <citation type="submission" date="2018-10" db="EMBL/GenBank/DDBJ databases">
        <title>De novo assembly of a Great Dane genome.</title>
        <authorList>
            <person name="Kidd J.M."/>
            <person name="Pendleton A.L."/>
            <person name="Shen F."/>
            <person name="Emery S."/>
        </authorList>
    </citation>
    <scope>NUCLEOTIDE SEQUENCE [LARGE SCALE GENOMIC DNA]</scope>
    <source>
        <strain evidence="3">Great Dane</strain>
    </source>
</reference>
<dbReference type="Ensembl" id="ENSCAFT00040004326.1">
    <property type="protein sequence ID" value="ENSCAFP00040003720.1"/>
    <property type="gene ID" value="ENSCAFG00040002260.1"/>
</dbReference>
<reference evidence="3" key="3">
    <citation type="submission" date="2025-05" db="UniProtKB">
        <authorList>
            <consortium name="Ensembl"/>
        </authorList>
    </citation>
    <scope>IDENTIFICATION</scope>
</reference>
<dbReference type="AlphaFoldDB" id="A0A8C0RW67"/>
<proteinExistence type="predicted"/>